<evidence type="ECO:0008006" key="4">
    <source>
        <dbReference type="Google" id="ProtNLM"/>
    </source>
</evidence>
<reference evidence="2 3" key="1">
    <citation type="journal article" date="2019" name="ACS Chem. Biol.">
        <title>Identification and Mobilization of a Cryptic Antibiotic Biosynthesis Gene Locus from a Human-Pathogenic Nocardia Isolate.</title>
        <authorList>
            <person name="Herisse M."/>
            <person name="Ishida K."/>
            <person name="Porter J.L."/>
            <person name="Howden B."/>
            <person name="Hertweck C."/>
            <person name="Stinear T.P."/>
            <person name="Pidot S.J."/>
        </authorList>
    </citation>
    <scope>NUCLEOTIDE SEQUENCE [LARGE SCALE GENOMIC DNA]</scope>
    <source>
        <strain evidence="2 3">AUSMDU00012717</strain>
    </source>
</reference>
<keyword evidence="1" id="KW-0732">Signal</keyword>
<name>A0A6G9YMR0_9NOCA</name>
<accession>A0A6G9YMR0</accession>
<protein>
    <recommendedName>
        <fullName evidence="4">Secreted protein</fullName>
    </recommendedName>
</protein>
<feature type="chain" id="PRO_5038534736" description="Secreted protein" evidence="1">
    <location>
        <begin position="34"/>
        <end position="130"/>
    </location>
</feature>
<evidence type="ECO:0000313" key="3">
    <source>
        <dbReference type="Proteomes" id="UP000503540"/>
    </source>
</evidence>
<gene>
    <name evidence="2" type="ORF">F5544_33175</name>
</gene>
<evidence type="ECO:0000256" key="1">
    <source>
        <dbReference type="SAM" id="SignalP"/>
    </source>
</evidence>
<evidence type="ECO:0000313" key="2">
    <source>
        <dbReference type="EMBL" id="QIS14471.1"/>
    </source>
</evidence>
<dbReference type="EMBL" id="CP046172">
    <property type="protein sequence ID" value="QIS14471.1"/>
    <property type="molecule type" value="Genomic_DNA"/>
</dbReference>
<sequence>MNSFAAKRNSARLAISALLGTIAVLSNSGPAASADPGAPRDLGCAFAVYNNDGTHCFNDQDHQQHTVYIDQVTWVCAAQNAWAAFHYRPNPNDPEVEGRHLTSDGSFPDCQDFRGLPGNTVVTRYTIENW</sequence>
<dbReference type="AlphaFoldDB" id="A0A6G9YMR0"/>
<dbReference type="KEGG" id="nah:F5544_33175"/>
<proteinExistence type="predicted"/>
<organism evidence="2 3">
    <name type="scientific">Nocardia arthritidis</name>
    <dbReference type="NCBI Taxonomy" id="228602"/>
    <lineage>
        <taxon>Bacteria</taxon>
        <taxon>Bacillati</taxon>
        <taxon>Actinomycetota</taxon>
        <taxon>Actinomycetes</taxon>
        <taxon>Mycobacteriales</taxon>
        <taxon>Nocardiaceae</taxon>
        <taxon>Nocardia</taxon>
    </lineage>
</organism>
<feature type="signal peptide" evidence="1">
    <location>
        <begin position="1"/>
        <end position="33"/>
    </location>
</feature>
<keyword evidence="3" id="KW-1185">Reference proteome</keyword>
<dbReference type="Proteomes" id="UP000503540">
    <property type="component" value="Chromosome"/>
</dbReference>
<dbReference type="RefSeq" id="WP_167476877.1">
    <property type="nucleotide sequence ID" value="NZ_CP046172.1"/>
</dbReference>